<organism evidence="2 3">
    <name type="scientific">Frankia canadensis</name>
    <dbReference type="NCBI Taxonomy" id="1836972"/>
    <lineage>
        <taxon>Bacteria</taxon>
        <taxon>Bacillati</taxon>
        <taxon>Actinomycetota</taxon>
        <taxon>Actinomycetes</taxon>
        <taxon>Frankiales</taxon>
        <taxon>Frankiaceae</taxon>
        <taxon>Frankia</taxon>
    </lineage>
</organism>
<accession>A0A2I2KIQ0</accession>
<evidence type="ECO:0000256" key="1">
    <source>
        <dbReference type="SAM" id="MobiDB-lite"/>
    </source>
</evidence>
<name>A0A2I2KIQ0_9ACTN</name>
<feature type="region of interest" description="Disordered" evidence="1">
    <location>
        <begin position="1"/>
        <end position="29"/>
    </location>
</feature>
<evidence type="ECO:0000313" key="3">
    <source>
        <dbReference type="Proteomes" id="UP000234331"/>
    </source>
</evidence>
<dbReference type="Proteomes" id="UP000234331">
    <property type="component" value="Unassembled WGS sequence"/>
</dbReference>
<dbReference type="AlphaFoldDB" id="A0A2I2KIQ0"/>
<evidence type="ECO:0000313" key="2">
    <source>
        <dbReference type="EMBL" id="SNQ45529.1"/>
    </source>
</evidence>
<protein>
    <submittedName>
        <fullName evidence="2">Uncharacterized protein</fullName>
    </submittedName>
</protein>
<keyword evidence="3" id="KW-1185">Reference proteome</keyword>
<gene>
    <name evidence="2" type="ORF">FRACA_1010007</name>
</gene>
<dbReference type="EMBL" id="FZMO01000004">
    <property type="protein sequence ID" value="SNQ45529.1"/>
    <property type="molecule type" value="Genomic_DNA"/>
</dbReference>
<proteinExistence type="predicted"/>
<reference evidence="2 3" key="1">
    <citation type="submission" date="2017-06" db="EMBL/GenBank/DDBJ databases">
        <authorList>
            <person name="Kim H.J."/>
            <person name="Triplett B.A."/>
        </authorList>
    </citation>
    <scope>NUCLEOTIDE SEQUENCE [LARGE SCALE GENOMIC DNA]</scope>
    <source>
        <strain evidence="2">FRACA_ARgP5</strain>
    </source>
</reference>
<sequence length="72" mass="7518">MTLGARDAVAATLAAGHPPPPSNRGLSPAATRLAGLRGPAARDQLRVRACLVGRSWPRGSRTADHVDGRERP</sequence>